<organism evidence="3 4">
    <name type="scientific">Streptomyces lonegramiae</name>
    <dbReference type="NCBI Taxonomy" id="3075524"/>
    <lineage>
        <taxon>Bacteria</taxon>
        <taxon>Bacillati</taxon>
        <taxon>Actinomycetota</taxon>
        <taxon>Actinomycetes</taxon>
        <taxon>Kitasatosporales</taxon>
        <taxon>Streptomycetaceae</taxon>
        <taxon>Streptomyces</taxon>
    </lineage>
</organism>
<evidence type="ECO:0000313" key="3">
    <source>
        <dbReference type="EMBL" id="MDT0547672.1"/>
    </source>
</evidence>
<name>A0ABU2XP18_9ACTN</name>
<dbReference type="PANTHER" id="PTHR46844:SF1">
    <property type="entry name" value="SLR5058 PROTEIN"/>
    <property type="match status" value="1"/>
</dbReference>
<feature type="region of interest" description="Disordered" evidence="1">
    <location>
        <begin position="276"/>
        <end position="298"/>
    </location>
</feature>
<sequence length="1571" mass="171804">MEADEPLWSAFVTILANDGRVIGGGVYAHCGDPDRPSLLTCAHVVNLALGRDEFTVASPGRAEVTLEFPAAPGVRVQARVRRWWPASALTDPDTAPVRGRDGRWAADLAELKPVTALPAELRPVPVAVPELGDTLWAWRGNADPRTVVRLRANGAAGEWLVLEAPPTGFAVQPGYSGGPLWDRRKAAVVGLMVSAHERVAYSNMTTAVPNRQSYGVRGDVLRERLLGDQDPRSRLDPRVWPLLKAQQHAAVSFPYRSVGLHRDDLTQVYVRQQLAAGTEPRQRSHTAQEAAQAEDERPPRAVEEFLARFRHVLVAGAPGTGKSTLTLQLSSELVRIPAVRRGEATQLVPIRVSARDLAGRPETELLAAVSAAARAAVAARLHVDIGEDLCVRPAGQMGWLLIIDGLDEVEDAAARADLSDRLRRFMDIETKHRLLVTTRQLPTRERSRWEARRDLGRCEIEPFERDQRRDFVQRWFRSRPDLAGDFLAQIRTARLEEVVSVPLMATVAAIVFEERASQPLPQTAFALYQRFVSHLYESRLEQLTANLRSRLTGWAEADHLMERLVTGRIDLLEHCASVWLRGADILSAALEWLRTANSQPYPQPTDWPYVVAALLTSTGLVVHDGTDLTFVHRSFAEHLASAGAARRLPAHFDAANPRWWHTLRGALTGSNSRDHEAVLHRALLSDTRGLLDWLLAGDDQARELGARLIFEGVPSTPEHHAALTETLSYWIARIHRSGKWLEPLVLIIDAVRIAPAPVADLLVELLDASRYPLVLRDAAVRALLRAGSATTEAVRALTAIMDERPLTGAQRVRAAEMLMDLGPHARAAARPGLVRIAGEDDWVLSGDRERAAKLVEEIDASPPSQEAQAAQVTGHPAALRKAPAWTHSTLIPGRHPAAWNNRVASDGPYEPFESTWTPSAVRLRRTDSEVSGRSESGPAGHVLHPKVLAALGLPESSDPGSTVAAIHRALWAALTAPAPDREASQHPLPSWDGVPRARMLPADAHSSTEPDLSEEQWDAVARWLCAHPEAYMPTVADDVFDVNAVCASTTPGRIHALAGLLIHGPRVTARQAYELLAQRILVHGAAEAPLQLVRIAAACSLCVDQIAAEPVIAALCLKLRRNNEYRDTSAYERTAQVLGTGLFAARLVSDVSSEPRGTVRALLRLGDEHTSDAISFLATQAHTAHRDLSNWCAAIRLLRRIPDAAAPVIKLVRKATEVAHDPQDVLELCRVLLDFAAIDVATEHLLELAHDASVSTEDRHKAVKLLPRGEGRESCAEQAHVVLAELITDASPVQRIAMAETLRNIDPPGCRSATALVLSALGDATLPSGARRQALSALAVMGPDVRRQLAADLEKLYTRPADSDAERLTILRSVSQWGPDLHRSAQGIWERLTQRRTGLQRVSMAAELHRWGWTSEARSSRLLTRIARQADEEPGVRIAAAHALVRHGPDRCRVAGEVLHHLVQERQVPPVVALQTARDLAAAGGLLEARRVLSELALDVEAADVHRYKAATVLLMVDLACGPDTLAALHHMSRDRSLSEHTRDWAVYAADCARDGIRAPEGPPPGSWLRS</sequence>
<dbReference type="InterPro" id="IPR027417">
    <property type="entry name" value="P-loop_NTPase"/>
</dbReference>
<feature type="domain" description="NACHT" evidence="2">
    <location>
        <begin position="310"/>
        <end position="478"/>
    </location>
</feature>
<keyword evidence="4" id="KW-1185">Reference proteome</keyword>
<dbReference type="Gene3D" id="3.40.50.300">
    <property type="entry name" value="P-loop containing nucleotide triphosphate hydrolases"/>
    <property type="match status" value="1"/>
</dbReference>
<comment type="caution">
    <text evidence="3">The sequence shown here is derived from an EMBL/GenBank/DDBJ whole genome shotgun (WGS) entry which is preliminary data.</text>
</comment>
<dbReference type="SUPFAM" id="SSF52540">
    <property type="entry name" value="P-loop containing nucleoside triphosphate hydrolases"/>
    <property type="match status" value="1"/>
</dbReference>
<evidence type="ECO:0000259" key="2">
    <source>
        <dbReference type="Pfam" id="PF05729"/>
    </source>
</evidence>
<dbReference type="Proteomes" id="UP001180754">
    <property type="component" value="Unassembled WGS sequence"/>
</dbReference>
<accession>A0ABU2XP18</accession>
<reference evidence="3" key="1">
    <citation type="submission" date="2024-05" db="EMBL/GenBank/DDBJ databases">
        <title>30 novel species of actinomycetes from the DSMZ collection.</title>
        <authorList>
            <person name="Nouioui I."/>
        </authorList>
    </citation>
    <scope>NUCLEOTIDE SEQUENCE</scope>
    <source>
        <strain evidence="3">DSM 41529</strain>
    </source>
</reference>
<evidence type="ECO:0000313" key="4">
    <source>
        <dbReference type="Proteomes" id="UP001180754"/>
    </source>
</evidence>
<dbReference type="SUPFAM" id="SSF50494">
    <property type="entry name" value="Trypsin-like serine proteases"/>
    <property type="match status" value="1"/>
</dbReference>
<dbReference type="InterPro" id="IPR009003">
    <property type="entry name" value="Peptidase_S1_PA"/>
</dbReference>
<protein>
    <submittedName>
        <fullName evidence="3">NACHT domain-containing protein</fullName>
    </submittedName>
</protein>
<dbReference type="EMBL" id="JAVRFD010000021">
    <property type="protein sequence ID" value="MDT0547672.1"/>
    <property type="molecule type" value="Genomic_DNA"/>
</dbReference>
<evidence type="ECO:0000256" key="1">
    <source>
        <dbReference type="SAM" id="MobiDB-lite"/>
    </source>
</evidence>
<proteinExistence type="predicted"/>
<dbReference type="InterPro" id="IPR007111">
    <property type="entry name" value="NACHT_NTPase"/>
</dbReference>
<dbReference type="RefSeq" id="WP_311728196.1">
    <property type="nucleotide sequence ID" value="NZ_JAVRFD010000021.1"/>
</dbReference>
<gene>
    <name evidence="3" type="ORF">RND15_34010</name>
</gene>
<dbReference type="PANTHER" id="PTHR46844">
    <property type="entry name" value="SLR5058 PROTEIN"/>
    <property type="match status" value="1"/>
</dbReference>
<dbReference type="Pfam" id="PF05729">
    <property type="entry name" value="NACHT"/>
    <property type="match status" value="1"/>
</dbReference>